<reference evidence="8" key="1">
    <citation type="submission" date="2022-07" db="EMBL/GenBank/DDBJ databases">
        <authorList>
            <person name="Li W.-J."/>
            <person name="Deng Q.-Q."/>
        </authorList>
    </citation>
    <scope>NUCLEOTIDE SEQUENCE</scope>
    <source>
        <strain evidence="8">SYSU M60031</strain>
    </source>
</reference>
<dbReference type="InterPro" id="IPR036259">
    <property type="entry name" value="MFS_trans_sf"/>
</dbReference>
<dbReference type="GO" id="GO:0005886">
    <property type="term" value="C:plasma membrane"/>
    <property type="evidence" value="ECO:0007669"/>
    <property type="project" value="UniProtKB-SubCell"/>
</dbReference>
<feature type="transmembrane region" description="Helical" evidence="6">
    <location>
        <begin position="291"/>
        <end position="313"/>
    </location>
</feature>
<keyword evidence="2" id="KW-0813">Transport</keyword>
<dbReference type="PANTHER" id="PTHR23531:SF2">
    <property type="entry name" value="PERMEASE"/>
    <property type="match status" value="1"/>
</dbReference>
<feature type="transmembrane region" description="Helical" evidence="6">
    <location>
        <begin position="40"/>
        <end position="62"/>
    </location>
</feature>
<feature type="transmembrane region" description="Helical" evidence="6">
    <location>
        <begin position="107"/>
        <end position="125"/>
    </location>
</feature>
<evidence type="ECO:0000256" key="2">
    <source>
        <dbReference type="ARBA" id="ARBA00022448"/>
    </source>
</evidence>
<comment type="subcellular location">
    <subcellularLocation>
        <location evidence="1">Cell membrane</location>
        <topology evidence="1">Multi-pass membrane protein</topology>
    </subcellularLocation>
</comment>
<organism evidence="8 9">
    <name type="scientific">Ectobacillus ponti</name>
    <dbReference type="NCBI Taxonomy" id="2961894"/>
    <lineage>
        <taxon>Bacteria</taxon>
        <taxon>Bacillati</taxon>
        <taxon>Bacillota</taxon>
        <taxon>Bacilli</taxon>
        <taxon>Bacillales</taxon>
        <taxon>Bacillaceae</taxon>
        <taxon>Ectobacillus</taxon>
    </lineage>
</organism>
<protein>
    <submittedName>
        <fullName evidence="8">MFS transporter</fullName>
    </submittedName>
</protein>
<evidence type="ECO:0000256" key="1">
    <source>
        <dbReference type="ARBA" id="ARBA00004651"/>
    </source>
</evidence>
<dbReference type="PANTHER" id="PTHR23531">
    <property type="entry name" value="QUINOLENE RESISTANCE PROTEIN NORA"/>
    <property type="match status" value="1"/>
</dbReference>
<evidence type="ECO:0000259" key="7">
    <source>
        <dbReference type="PROSITE" id="PS50850"/>
    </source>
</evidence>
<keyword evidence="5 6" id="KW-0472">Membrane</keyword>
<dbReference type="PROSITE" id="PS00216">
    <property type="entry name" value="SUGAR_TRANSPORT_1"/>
    <property type="match status" value="1"/>
</dbReference>
<sequence length="387" mass="41044">MERLWTGAFIRMTVGMLFLFTSFYVLLPTLPLFVKQLGGSTAQVGLTTGTFMLAAVALRPVTGGLLDRFGRRPFLMWGLALFVLAMCLYNWAGAILVLLGLRILHGMSWAVSTTAIFTAITDIIPPARRGEGMGWFSTAMTLAMAVGPLLGIWLKDSLSYHALFLCAACLSAAALLLMLGVRMPFAPQVRTGKMELFEPSVLPIAAAVFLINIAYGSITAFVPLFAGSIKVNSGTFFLVYAATLLLSRPVAGKLSDKRGEAFVIVPSLVITASALVLLGFSTGLFGMLSAAVLYGIGFGAAQPALQAAAIRLARPERKGVANASFLTATDLGIGMGAILLGGVSQYAGYPTLFIISAVLVACSLLVFILLGKRSLGRKETQPLVQYK</sequence>
<keyword evidence="3 6" id="KW-0812">Transmembrane</keyword>
<feature type="transmembrane region" description="Helical" evidence="6">
    <location>
        <begin position="325"/>
        <end position="343"/>
    </location>
</feature>
<dbReference type="InterPro" id="IPR011701">
    <property type="entry name" value="MFS"/>
</dbReference>
<keyword evidence="4 6" id="KW-1133">Transmembrane helix</keyword>
<dbReference type="Gene3D" id="1.20.1250.20">
    <property type="entry name" value="MFS general substrate transporter like domains"/>
    <property type="match status" value="1"/>
</dbReference>
<feature type="transmembrane region" description="Helical" evidence="6">
    <location>
        <begin position="132"/>
        <end position="154"/>
    </location>
</feature>
<feature type="domain" description="Major facilitator superfamily (MFS) profile" evidence="7">
    <location>
        <begin position="8"/>
        <end position="374"/>
    </location>
</feature>
<evidence type="ECO:0000256" key="6">
    <source>
        <dbReference type="SAM" id="Phobius"/>
    </source>
</evidence>
<dbReference type="Proteomes" id="UP001156102">
    <property type="component" value="Unassembled WGS sequence"/>
</dbReference>
<evidence type="ECO:0000256" key="3">
    <source>
        <dbReference type="ARBA" id="ARBA00022692"/>
    </source>
</evidence>
<evidence type="ECO:0000256" key="5">
    <source>
        <dbReference type="ARBA" id="ARBA00023136"/>
    </source>
</evidence>
<dbReference type="InterPro" id="IPR020846">
    <property type="entry name" value="MFS_dom"/>
</dbReference>
<dbReference type="GO" id="GO:0022857">
    <property type="term" value="F:transmembrane transporter activity"/>
    <property type="evidence" value="ECO:0007669"/>
    <property type="project" value="InterPro"/>
</dbReference>
<evidence type="ECO:0000313" key="9">
    <source>
        <dbReference type="Proteomes" id="UP001156102"/>
    </source>
</evidence>
<feature type="transmembrane region" description="Helical" evidence="6">
    <location>
        <begin position="231"/>
        <end position="251"/>
    </location>
</feature>
<dbReference type="AlphaFoldDB" id="A0AA42BQQ5"/>
<proteinExistence type="predicted"/>
<evidence type="ECO:0000313" key="8">
    <source>
        <dbReference type="EMBL" id="MCP8970137.1"/>
    </source>
</evidence>
<dbReference type="EMBL" id="JANCLT010000009">
    <property type="protein sequence ID" value="MCP8970137.1"/>
    <property type="molecule type" value="Genomic_DNA"/>
</dbReference>
<dbReference type="Pfam" id="PF07690">
    <property type="entry name" value="MFS_1"/>
    <property type="match status" value="1"/>
</dbReference>
<feature type="transmembrane region" description="Helical" evidence="6">
    <location>
        <begin position="74"/>
        <end position="101"/>
    </location>
</feature>
<dbReference type="SUPFAM" id="SSF103473">
    <property type="entry name" value="MFS general substrate transporter"/>
    <property type="match status" value="1"/>
</dbReference>
<dbReference type="CDD" id="cd17489">
    <property type="entry name" value="MFS_YfcJ_like"/>
    <property type="match status" value="1"/>
</dbReference>
<evidence type="ECO:0000256" key="4">
    <source>
        <dbReference type="ARBA" id="ARBA00022989"/>
    </source>
</evidence>
<comment type="caution">
    <text evidence="8">The sequence shown here is derived from an EMBL/GenBank/DDBJ whole genome shotgun (WGS) entry which is preliminary data.</text>
</comment>
<keyword evidence="9" id="KW-1185">Reference proteome</keyword>
<gene>
    <name evidence="8" type="ORF">NK662_16570</name>
</gene>
<accession>A0AA42BQQ5</accession>
<feature type="transmembrane region" description="Helical" evidence="6">
    <location>
        <begin position="349"/>
        <end position="370"/>
    </location>
</feature>
<feature type="transmembrane region" description="Helical" evidence="6">
    <location>
        <begin position="160"/>
        <end position="181"/>
    </location>
</feature>
<feature type="transmembrane region" description="Helical" evidence="6">
    <location>
        <begin position="263"/>
        <end position="285"/>
    </location>
</feature>
<dbReference type="InterPro" id="IPR052714">
    <property type="entry name" value="MFS_Exporter"/>
</dbReference>
<name>A0AA42BQQ5_9BACI</name>
<feature type="transmembrane region" description="Helical" evidence="6">
    <location>
        <begin position="201"/>
        <end position="225"/>
    </location>
</feature>
<dbReference type="RefSeq" id="WP_254760054.1">
    <property type="nucleotide sequence ID" value="NZ_JANCLT010000009.1"/>
</dbReference>
<dbReference type="InterPro" id="IPR005829">
    <property type="entry name" value="Sugar_transporter_CS"/>
</dbReference>
<dbReference type="PROSITE" id="PS50850">
    <property type="entry name" value="MFS"/>
    <property type="match status" value="1"/>
</dbReference>
<feature type="transmembrane region" description="Helical" evidence="6">
    <location>
        <begin position="12"/>
        <end position="34"/>
    </location>
</feature>